<feature type="compositionally biased region" description="Polar residues" evidence="1">
    <location>
        <begin position="1"/>
        <end position="13"/>
    </location>
</feature>
<feature type="region of interest" description="Disordered" evidence="1">
    <location>
        <begin position="1"/>
        <end position="20"/>
    </location>
</feature>
<sequence>MSQFFNAPPTTQELAADSSIPLDPTLDSCCQREAEATSARATALATVRGRDKIFARERLMERERRNVRCGCCFVERVEGEDYPALAGLRMLRALGEREAAVEEREREPTRPVSDSEGSDSDYDGLLDDVPASYSASLASRQAALASLAAHGFGSPLSLSPASLPSVVAPLLPGEHCPTVLHLYDPALPDCAHLDLELERLAPSHPGTRFFRADGTALFGSPFPAVAALLASLRLKARRDVPCLLVLRGGSLCNSSPSLRAFGSLAPPSLSPNMPSSPSLNLSAVGPWLDSSGGLSSAPAVDVGRLCEAASRFREEEQARREREREVAEGGEEVLA</sequence>
<evidence type="ECO:0000313" key="2">
    <source>
        <dbReference type="EMBL" id="GMI32843.1"/>
    </source>
</evidence>
<keyword evidence="3" id="KW-1185">Reference proteome</keyword>
<feature type="non-terminal residue" evidence="2">
    <location>
        <position position="335"/>
    </location>
</feature>
<protein>
    <submittedName>
        <fullName evidence="2">Uncharacterized protein</fullName>
    </submittedName>
</protein>
<feature type="region of interest" description="Disordered" evidence="1">
    <location>
        <begin position="313"/>
        <end position="335"/>
    </location>
</feature>
<gene>
    <name evidence="2" type="ORF">TeGR_g2105</name>
</gene>
<dbReference type="Proteomes" id="UP001165060">
    <property type="component" value="Unassembled WGS sequence"/>
</dbReference>
<reference evidence="2 3" key="1">
    <citation type="journal article" date="2023" name="Commun. Biol.">
        <title>Genome analysis of Parmales, the sister group of diatoms, reveals the evolutionary specialization of diatoms from phago-mixotrophs to photoautotrophs.</title>
        <authorList>
            <person name="Ban H."/>
            <person name="Sato S."/>
            <person name="Yoshikawa S."/>
            <person name="Yamada K."/>
            <person name="Nakamura Y."/>
            <person name="Ichinomiya M."/>
            <person name="Sato N."/>
            <person name="Blanc-Mathieu R."/>
            <person name="Endo H."/>
            <person name="Kuwata A."/>
            <person name="Ogata H."/>
        </authorList>
    </citation>
    <scope>NUCLEOTIDE SEQUENCE [LARGE SCALE GENOMIC DNA]</scope>
</reference>
<proteinExistence type="predicted"/>
<comment type="caution">
    <text evidence="2">The sequence shown here is derived from an EMBL/GenBank/DDBJ whole genome shotgun (WGS) entry which is preliminary data.</text>
</comment>
<evidence type="ECO:0000313" key="3">
    <source>
        <dbReference type="Proteomes" id="UP001165060"/>
    </source>
</evidence>
<name>A0ABQ6MUT1_9STRA</name>
<evidence type="ECO:0000256" key="1">
    <source>
        <dbReference type="SAM" id="MobiDB-lite"/>
    </source>
</evidence>
<feature type="compositionally biased region" description="Basic and acidic residues" evidence="1">
    <location>
        <begin position="313"/>
        <end position="327"/>
    </location>
</feature>
<dbReference type="Gene3D" id="3.40.30.10">
    <property type="entry name" value="Glutaredoxin"/>
    <property type="match status" value="1"/>
</dbReference>
<accession>A0ABQ6MUT1</accession>
<feature type="compositionally biased region" description="Basic and acidic residues" evidence="1">
    <location>
        <begin position="98"/>
        <end position="109"/>
    </location>
</feature>
<organism evidence="2 3">
    <name type="scientific">Tetraparma gracilis</name>
    <dbReference type="NCBI Taxonomy" id="2962635"/>
    <lineage>
        <taxon>Eukaryota</taxon>
        <taxon>Sar</taxon>
        <taxon>Stramenopiles</taxon>
        <taxon>Ochrophyta</taxon>
        <taxon>Bolidophyceae</taxon>
        <taxon>Parmales</taxon>
        <taxon>Triparmaceae</taxon>
        <taxon>Tetraparma</taxon>
    </lineage>
</organism>
<feature type="region of interest" description="Disordered" evidence="1">
    <location>
        <begin position="98"/>
        <end position="123"/>
    </location>
</feature>
<dbReference type="EMBL" id="BRYB01004534">
    <property type="protein sequence ID" value="GMI32843.1"/>
    <property type="molecule type" value="Genomic_DNA"/>
</dbReference>